<feature type="transmembrane region" description="Helical" evidence="7">
    <location>
        <begin position="44"/>
        <end position="65"/>
    </location>
</feature>
<reference evidence="9" key="1">
    <citation type="submission" date="2020-08" db="EMBL/GenBank/DDBJ databases">
        <title>Genomic Encyclopedia of Type Strains, Phase IV (KMG-V): Genome sequencing to study the core and pangenomes of soil and plant-associated prokaryotes.</title>
        <authorList>
            <person name="Whitman W."/>
        </authorList>
    </citation>
    <scope>NUCLEOTIDE SEQUENCE [LARGE SCALE GENOMIC DNA]</scope>
    <source>
        <strain evidence="9">M8UP27</strain>
    </source>
</reference>
<evidence type="ECO:0000256" key="5">
    <source>
        <dbReference type="ARBA" id="ARBA00023136"/>
    </source>
</evidence>
<dbReference type="GO" id="GO:0022857">
    <property type="term" value="F:transmembrane transporter activity"/>
    <property type="evidence" value="ECO:0007669"/>
    <property type="project" value="InterPro"/>
</dbReference>
<dbReference type="Pfam" id="PF07690">
    <property type="entry name" value="MFS_1"/>
    <property type="match status" value="1"/>
</dbReference>
<feature type="transmembrane region" description="Helical" evidence="7">
    <location>
        <begin position="254"/>
        <end position="277"/>
    </location>
</feature>
<comment type="subcellular location">
    <subcellularLocation>
        <location evidence="1">Membrane</location>
        <topology evidence="1">Multi-pass membrane protein</topology>
    </subcellularLocation>
</comment>
<keyword evidence="4 7" id="KW-1133">Transmembrane helix</keyword>
<dbReference type="InterPro" id="IPR036259">
    <property type="entry name" value="MFS_trans_sf"/>
</dbReference>
<feature type="transmembrane region" description="Helical" evidence="7">
    <location>
        <begin position="406"/>
        <end position="431"/>
    </location>
</feature>
<protein>
    <submittedName>
        <fullName evidence="9">DHA1 family tetracycline resistance protein-like MFS transporter</fullName>
    </submittedName>
</protein>
<keyword evidence="2" id="KW-0813">Transport</keyword>
<dbReference type="SUPFAM" id="SSF103473">
    <property type="entry name" value="MFS general substrate transporter"/>
    <property type="match status" value="1"/>
</dbReference>
<dbReference type="PROSITE" id="PS50850">
    <property type="entry name" value="MFS"/>
    <property type="match status" value="1"/>
</dbReference>
<feature type="transmembrane region" description="Helical" evidence="7">
    <location>
        <begin position="116"/>
        <end position="135"/>
    </location>
</feature>
<evidence type="ECO:0000256" key="2">
    <source>
        <dbReference type="ARBA" id="ARBA00022448"/>
    </source>
</evidence>
<evidence type="ECO:0000313" key="10">
    <source>
        <dbReference type="Proteomes" id="UP000568106"/>
    </source>
</evidence>
<evidence type="ECO:0000256" key="3">
    <source>
        <dbReference type="ARBA" id="ARBA00022692"/>
    </source>
</evidence>
<dbReference type="InterPro" id="IPR020846">
    <property type="entry name" value="MFS_dom"/>
</dbReference>
<dbReference type="GO" id="GO:0016020">
    <property type="term" value="C:membrane"/>
    <property type="evidence" value="ECO:0007669"/>
    <property type="project" value="UniProtKB-SubCell"/>
</dbReference>
<evidence type="ECO:0000259" key="8">
    <source>
        <dbReference type="PROSITE" id="PS50850"/>
    </source>
</evidence>
<keyword evidence="3 7" id="KW-0812">Transmembrane</keyword>
<feature type="compositionally biased region" description="Polar residues" evidence="6">
    <location>
        <begin position="1"/>
        <end position="13"/>
    </location>
</feature>
<dbReference type="Gene3D" id="1.20.1250.20">
    <property type="entry name" value="MFS general substrate transporter like domains"/>
    <property type="match status" value="1"/>
</dbReference>
<feature type="transmembrane region" description="Helical" evidence="7">
    <location>
        <begin position="382"/>
        <end position="400"/>
    </location>
</feature>
<feature type="transmembrane region" description="Helical" evidence="7">
    <location>
        <begin position="320"/>
        <end position="337"/>
    </location>
</feature>
<keyword evidence="10" id="KW-1185">Reference proteome</keyword>
<evidence type="ECO:0000256" key="4">
    <source>
        <dbReference type="ARBA" id="ARBA00022989"/>
    </source>
</evidence>
<evidence type="ECO:0000256" key="7">
    <source>
        <dbReference type="SAM" id="Phobius"/>
    </source>
</evidence>
<feature type="region of interest" description="Disordered" evidence="6">
    <location>
        <begin position="1"/>
        <end position="22"/>
    </location>
</feature>
<comment type="caution">
    <text evidence="9">The sequence shown here is derived from an EMBL/GenBank/DDBJ whole genome shotgun (WGS) entry which is preliminary data.</text>
</comment>
<feature type="transmembrane region" description="Helical" evidence="7">
    <location>
        <begin position="289"/>
        <end position="308"/>
    </location>
</feature>
<evidence type="ECO:0000313" key="9">
    <source>
        <dbReference type="EMBL" id="MBB5317511.1"/>
    </source>
</evidence>
<evidence type="ECO:0000256" key="6">
    <source>
        <dbReference type="SAM" id="MobiDB-lite"/>
    </source>
</evidence>
<feature type="transmembrane region" description="Helical" evidence="7">
    <location>
        <begin position="85"/>
        <end position="104"/>
    </location>
</feature>
<dbReference type="PANTHER" id="PTHR23504:SF15">
    <property type="entry name" value="MAJOR FACILITATOR SUPERFAMILY (MFS) PROFILE DOMAIN-CONTAINING PROTEIN"/>
    <property type="match status" value="1"/>
</dbReference>
<keyword evidence="5 7" id="KW-0472">Membrane</keyword>
<feature type="transmembrane region" description="Helical" evidence="7">
    <location>
        <begin position="174"/>
        <end position="196"/>
    </location>
</feature>
<dbReference type="PANTHER" id="PTHR23504">
    <property type="entry name" value="MAJOR FACILITATOR SUPERFAMILY DOMAIN-CONTAINING PROTEIN 10"/>
    <property type="match status" value="1"/>
</dbReference>
<dbReference type="AlphaFoldDB" id="A0A7W8IJE0"/>
<proteinExistence type="predicted"/>
<evidence type="ECO:0000256" key="1">
    <source>
        <dbReference type="ARBA" id="ARBA00004141"/>
    </source>
</evidence>
<gene>
    <name evidence="9" type="ORF">HDF09_002180</name>
</gene>
<dbReference type="CDD" id="cd17388">
    <property type="entry name" value="MFS_TetA"/>
    <property type="match status" value="1"/>
</dbReference>
<dbReference type="InterPro" id="IPR011701">
    <property type="entry name" value="MFS"/>
</dbReference>
<dbReference type="InterPro" id="IPR001958">
    <property type="entry name" value="Tet-R_TetA/multi-R_MdtG-like"/>
</dbReference>
<dbReference type="PRINTS" id="PR01035">
    <property type="entry name" value="TCRTETA"/>
</dbReference>
<feature type="domain" description="Major facilitator superfamily (MFS) profile" evidence="8">
    <location>
        <begin position="45"/>
        <end position="439"/>
    </location>
</feature>
<sequence>MAESPSNPSQPITTPDPLITEPEIVSPIEPDTALTPHPPPGRRAAATFIFFTVTLDMLALGMIAPVLPRLIEGFLHGDTSSAARMLGLFGTVFAAMQFFFSPILGSLSDRFGRRPVVLLSNFGLGFDYLLMAWAPALSWLFVGRVISGLTASSIPTAMAYMADVTPRERRAAAFGMLNAAFGIGFVLGPAMGGLLGNINPRLPFWVAGLLSLINGLYGLFVLPESLALTNRSPFSWARANPVGSLNLLKRGGMLAVSGVLLLGYIAQQSLMNVYVIYADYRYHWTDRTVGFSLATIGVFTAIYGALLVKRVVAKIGERGAITLGLIGGAIGYSMFGFSKTGLLFWLGIPLLNLMSFTWPSAQSVLSRKTSPSEQGQLQGAINSLRGIAGLIGPGFFTYVFSKSIGANAIVSIPGTPFYVAAAMLLIALALAQSATRPSPSKN</sequence>
<dbReference type="EMBL" id="JACHDY010000002">
    <property type="protein sequence ID" value="MBB5317511.1"/>
    <property type="molecule type" value="Genomic_DNA"/>
</dbReference>
<organism evidence="9 10">
    <name type="scientific">Tunturiibacter empetritectus</name>
    <dbReference type="NCBI Taxonomy" id="3069691"/>
    <lineage>
        <taxon>Bacteria</taxon>
        <taxon>Pseudomonadati</taxon>
        <taxon>Acidobacteriota</taxon>
        <taxon>Terriglobia</taxon>
        <taxon>Terriglobales</taxon>
        <taxon>Acidobacteriaceae</taxon>
        <taxon>Tunturiibacter</taxon>
    </lineage>
</organism>
<feature type="transmembrane region" description="Helical" evidence="7">
    <location>
        <begin position="343"/>
        <end position="361"/>
    </location>
</feature>
<name>A0A7W8IJE0_9BACT</name>
<accession>A0A7W8IJE0</accession>
<feature type="transmembrane region" description="Helical" evidence="7">
    <location>
        <begin position="202"/>
        <end position="222"/>
    </location>
</feature>
<dbReference type="Proteomes" id="UP000568106">
    <property type="component" value="Unassembled WGS sequence"/>
</dbReference>